<comment type="caution">
    <text evidence="2">The sequence shown here is derived from an EMBL/GenBank/DDBJ whole genome shotgun (WGS) entry which is preliminary data.</text>
</comment>
<name>A0A401LVC0_9BACE</name>
<protein>
    <submittedName>
        <fullName evidence="2">Uncharacterized protein</fullName>
    </submittedName>
</protein>
<reference evidence="2 3" key="1">
    <citation type="submission" date="2018-10" db="EMBL/GenBank/DDBJ databases">
        <title>Draft Genome Sequence of Bacteroides sp. KCTC 15687.</title>
        <authorList>
            <person name="Yu S.Y."/>
            <person name="Kim J.S."/>
            <person name="Oh B.S."/>
            <person name="Park S.H."/>
            <person name="Kang S.W."/>
            <person name="Park J.E."/>
            <person name="Choi S.H."/>
            <person name="Han K.I."/>
            <person name="Lee K.C."/>
            <person name="Eom M.K."/>
            <person name="Suh M.K."/>
            <person name="Lee D.H."/>
            <person name="Yoon H."/>
            <person name="Kim B."/>
            <person name="Yang S.J."/>
            <person name="Lee J.S."/>
            <person name="Lee J.H."/>
        </authorList>
    </citation>
    <scope>NUCLEOTIDE SEQUENCE [LARGE SCALE GENOMIC DNA]</scope>
    <source>
        <strain evidence="2 3">KCTC 15687</strain>
    </source>
</reference>
<feature type="signal peptide" evidence="1">
    <location>
        <begin position="1"/>
        <end position="19"/>
    </location>
</feature>
<keyword evidence="3" id="KW-1185">Reference proteome</keyword>
<sequence length="499" mass="55187">MKHFSLMLLLWGVLFTACNDDVTPELTVIKEYTLTVVDKADIPVTKATVNVYMSHKPDFLVMNKTTDIFGKVHFLNLKPGNYMVTAMIGENKVAQSIILVNTDNSLNLSTLKANNYVVKTSDYKIIVQSDRGAAITERKVDLVTKDGGIIYKSGLTDTNGELVFAKVPLDKYLVKVYDETNDNYLLTEEIEVVEDIAKNESNVEIVKLVHNSDIVITGMMVDPKGTNDPVIGSVSGGGFTHPGGYQYIQLLALKDIDFGETPYCVVTGNNATSPTDKTYPAALKGWVQSKGQNNKTTYQMNLTEGSVKMGEFFYVGGLSYMIAGYYNDWGSPMVGKSRWWAFDYRNKRGSEDNGASKGGSGIFNTLNSDKKTNVPDGIAVFKGTQIDENAIPQDVVFYGGDSPIREEDRYQIADNDHYRRVSTKGTEQFFFGAGTNSWFAKQGYHDDGCYIMMGGEVTPTEWLKPRTGVAYKLNVQNGPESVSLADIESREGVTVFVNK</sequence>
<dbReference type="EMBL" id="BHWB01000006">
    <property type="protein sequence ID" value="GCB35466.1"/>
    <property type="molecule type" value="Genomic_DNA"/>
</dbReference>
<organism evidence="2 3">
    <name type="scientific">Bacteroides faecalis</name>
    <dbReference type="NCBI Taxonomy" id="2447885"/>
    <lineage>
        <taxon>Bacteria</taxon>
        <taxon>Pseudomonadati</taxon>
        <taxon>Bacteroidota</taxon>
        <taxon>Bacteroidia</taxon>
        <taxon>Bacteroidales</taxon>
        <taxon>Bacteroidaceae</taxon>
        <taxon>Bacteroides</taxon>
    </lineage>
</organism>
<keyword evidence="1" id="KW-0732">Signal</keyword>
<dbReference type="OrthoDB" id="1111074at2"/>
<evidence type="ECO:0000313" key="3">
    <source>
        <dbReference type="Proteomes" id="UP000288079"/>
    </source>
</evidence>
<dbReference type="PROSITE" id="PS51257">
    <property type="entry name" value="PROKAR_LIPOPROTEIN"/>
    <property type="match status" value="1"/>
</dbReference>
<dbReference type="Proteomes" id="UP000288079">
    <property type="component" value="Unassembled WGS sequence"/>
</dbReference>
<gene>
    <name evidence="2" type="ORF">KGMB02408_24110</name>
</gene>
<accession>A0A401LVC0</accession>
<feature type="chain" id="PRO_5019042786" evidence="1">
    <location>
        <begin position="20"/>
        <end position="499"/>
    </location>
</feature>
<dbReference type="SUPFAM" id="SSF49478">
    <property type="entry name" value="Cna protein B-type domain"/>
    <property type="match status" value="1"/>
</dbReference>
<evidence type="ECO:0000256" key="1">
    <source>
        <dbReference type="SAM" id="SignalP"/>
    </source>
</evidence>
<dbReference type="RefSeq" id="WP_125041390.1">
    <property type="nucleotide sequence ID" value="NZ_BHWB01000006.1"/>
</dbReference>
<proteinExistence type="predicted"/>
<evidence type="ECO:0000313" key="2">
    <source>
        <dbReference type="EMBL" id="GCB35466.1"/>
    </source>
</evidence>
<dbReference type="AlphaFoldDB" id="A0A401LVC0"/>